<protein>
    <recommendedName>
        <fullName evidence="2">DUF5658 domain-containing protein</fullName>
    </recommendedName>
</protein>
<reference evidence="4" key="1">
    <citation type="submission" date="2017-06" db="EMBL/GenBank/DDBJ databases">
        <authorList>
            <person name="Cremers G."/>
        </authorList>
    </citation>
    <scope>NUCLEOTIDE SEQUENCE [LARGE SCALE GENOMIC DNA]</scope>
</reference>
<dbReference type="RefSeq" id="WP_096206066.1">
    <property type="nucleotide sequence ID" value="NZ_FZMP01000178.1"/>
</dbReference>
<feature type="transmembrane region" description="Helical" evidence="1">
    <location>
        <begin position="100"/>
        <end position="119"/>
    </location>
</feature>
<evidence type="ECO:0000259" key="2">
    <source>
        <dbReference type="Pfam" id="PF18902"/>
    </source>
</evidence>
<keyword evidence="1" id="KW-0472">Membrane</keyword>
<dbReference type="InterPro" id="IPR043717">
    <property type="entry name" value="DUF5658"/>
</dbReference>
<evidence type="ECO:0000313" key="3">
    <source>
        <dbReference type="EMBL" id="SNQ61370.1"/>
    </source>
</evidence>
<dbReference type="EMBL" id="FZMP01000178">
    <property type="protein sequence ID" value="SNQ61370.1"/>
    <property type="molecule type" value="Genomic_DNA"/>
</dbReference>
<feature type="transmembrane region" description="Helical" evidence="1">
    <location>
        <begin position="32"/>
        <end position="53"/>
    </location>
</feature>
<evidence type="ECO:0000256" key="1">
    <source>
        <dbReference type="SAM" id="Phobius"/>
    </source>
</evidence>
<keyword evidence="4" id="KW-1185">Reference proteome</keyword>
<dbReference type="AlphaFoldDB" id="A0A284VPZ5"/>
<dbReference type="Pfam" id="PF18902">
    <property type="entry name" value="DUF5658"/>
    <property type="match status" value="1"/>
</dbReference>
<name>A0A284VPZ5_9EURY</name>
<feature type="transmembrane region" description="Helical" evidence="1">
    <location>
        <begin position="139"/>
        <end position="155"/>
    </location>
</feature>
<dbReference type="OrthoDB" id="381991at2157"/>
<keyword evidence="1" id="KW-0812">Transmembrane</keyword>
<feature type="domain" description="DUF5658" evidence="2">
    <location>
        <begin position="37"/>
        <end position="123"/>
    </location>
</feature>
<feature type="transmembrane region" description="Helical" evidence="1">
    <location>
        <begin position="73"/>
        <end position="93"/>
    </location>
</feature>
<dbReference type="Proteomes" id="UP000218615">
    <property type="component" value="Unassembled WGS sequence"/>
</dbReference>
<organism evidence="3 4">
    <name type="scientific">Candidatus Methanoperedens nitratireducens</name>
    <dbReference type="NCBI Taxonomy" id="1392998"/>
    <lineage>
        <taxon>Archaea</taxon>
        <taxon>Methanobacteriati</taxon>
        <taxon>Methanobacteriota</taxon>
        <taxon>Stenosarchaea group</taxon>
        <taxon>Methanomicrobia</taxon>
        <taxon>Methanosarcinales</taxon>
        <taxon>ANME-2 cluster</taxon>
        <taxon>Candidatus Methanoperedentaceae</taxon>
        <taxon>Candidatus Methanoperedens</taxon>
    </lineage>
</organism>
<proteinExistence type="predicted"/>
<evidence type="ECO:0000313" key="4">
    <source>
        <dbReference type="Proteomes" id="UP000218615"/>
    </source>
</evidence>
<accession>A0A284VPZ5</accession>
<sequence length="169" mass="18773">MTYTQKQAEPEIFEILRLLFRYALRRINIQHILFFLVLVTFDIGDAVTGAIMMDAKGIGAEYNFIIRYVYENHGLAGLIAVKLWFIVIPLMIASIVNKQSYWLINGILASLIIAGTAAIQANVQALMGVPFMDPRDITLLYIKMLVILGTAGSIIDDHIAKNATSAVNT</sequence>
<gene>
    <name evidence="3" type="ORF">MNV_330038</name>
</gene>
<keyword evidence="1" id="KW-1133">Transmembrane helix</keyword>